<evidence type="ECO:0000256" key="2">
    <source>
        <dbReference type="SAM" id="Phobius"/>
    </source>
</evidence>
<accession>A0A9P0HEA7</accession>
<proteinExistence type="predicted"/>
<feature type="transmembrane region" description="Helical" evidence="2">
    <location>
        <begin position="145"/>
        <end position="174"/>
    </location>
</feature>
<organism evidence="3 4">
    <name type="scientific">Nezara viridula</name>
    <name type="common">Southern green stink bug</name>
    <name type="synonym">Cimex viridulus</name>
    <dbReference type="NCBI Taxonomy" id="85310"/>
    <lineage>
        <taxon>Eukaryota</taxon>
        <taxon>Metazoa</taxon>
        <taxon>Ecdysozoa</taxon>
        <taxon>Arthropoda</taxon>
        <taxon>Hexapoda</taxon>
        <taxon>Insecta</taxon>
        <taxon>Pterygota</taxon>
        <taxon>Neoptera</taxon>
        <taxon>Paraneoptera</taxon>
        <taxon>Hemiptera</taxon>
        <taxon>Heteroptera</taxon>
        <taxon>Panheteroptera</taxon>
        <taxon>Pentatomomorpha</taxon>
        <taxon>Pentatomoidea</taxon>
        <taxon>Pentatomidae</taxon>
        <taxon>Pentatominae</taxon>
        <taxon>Nezara</taxon>
    </lineage>
</organism>
<keyword evidence="2" id="KW-1133">Transmembrane helix</keyword>
<evidence type="ECO:0000313" key="3">
    <source>
        <dbReference type="EMBL" id="CAH1400413.1"/>
    </source>
</evidence>
<keyword evidence="2" id="KW-0472">Membrane</keyword>
<evidence type="ECO:0000313" key="4">
    <source>
        <dbReference type="Proteomes" id="UP001152798"/>
    </source>
</evidence>
<feature type="compositionally biased region" description="Basic residues" evidence="1">
    <location>
        <begin position="219"/>
        <end position="234"/>
    </location>
</feature>
<dbReference type="AlphaFoldDB" id="A0A9P0HEA7"/>
<keyword evidence="4" id="KW-1185">Reference proteome</keyword>
<evidence type="ECO:0008006" key="5">
    <source>
        <dbReference type="Google" id="ProtNLM"/>
    </source>
</evidence>
<feature type="compositionally biased region" description="Polar residues" evidence="1">
    <location>
        <begin position="272"/>
        <end position="282"/>
    </location>
</feature>
<protein>
    <recommendedName>
        <fullName evidence="5">Odorant receptor</fullName>
    </recommendedName>
</protein>
<feature type="region of interest" description="Disordered" evidence="1">
    <location>
        <begin position="219"/>
        <end position="297"/>
    </location>
</feature>
<sequence length="297" mass="33437">MEDNPASSSLSQRLTELHDDIAVDEYYIRKCMEDNYGLEFWLKAGGLYSIGPNGRLMGKGFYDYQNTLDERCQAFIAKALDESKKKKTMITKAFIAVVMSACVSITILRPIMKFLLGEHRLGTPDDGLLRLLPVTMWTPFNKDSWYVMLMFFLGEEIISYVTPGIVFSFMLLILCTCEDVGTQLVILGRTLKSVVRRAEGLDMPKEEALKFDADDLKRNLRSGRSKSRKSGRPKSKMDLRMRAMNSRTGSAKGQGKNMPPGSRGKARKNSMTKEQFTLNKESSPGPDSKNPPSNEDL</sequence>
<keyword evidence="2" id="KW-0812">Transmembrane</keyword>
<dbReference type="Proteomes" id="UP001152798">
    <property type="component" value="Chromosome 4"/>
</dbReference>
<feature type="transmembrane region" description="Helical" evidence="2">
    <location>
        <begin position="93"/>
        <end position="112"/>
    </location>
</feature>
<evidence type="ECO:0000256" key="1">
    <source>
        <dbReference type="SAM" id="MobiDB-lite"/>
    </source>
</evidence>
<dbReference type="EMBL" id="OV725080">
    <property type="protein sequence ID" value="CAH1400413.1"/>
    <property type="molecule type" value="Genomic_DNA"/>
</dbReference>
<name>A0A9P0HEA7_NEZVI</name>
<reference evidence="3" key="1">
    <citation type="submission" date="2022-01" db="EMBL/GenBank/DDBJ databases">
        <authorList>
            <person name="King R."/>
        </authorList>
    </citation>
    <scope>NUCLEOTIDE SEQUENCE</scope>
</reference>
<gene>
    <name evidence="3" type="ORF">NEZAVI_LOCUS9657</name>
</gene>